<evidence type="ECO:0000313" key="2">
    <source>
        <dbReference type="EMBL" id="EIM72621.1"/>
    </source>
</evidence>
<dbReference type="AlphaFoldDB" id="I5BSR9"/>
<dbReference type="Proteomes" id="UP000004622">
    <property type="component" value="Unassembled WGS sequence"/>
</dbReference>
<keyword evidence="2" id="KW-0378">Hydrolase</keyword>
<keyword evidence="2" id="KW-0269">Exonuclease</keyword>
<dbReference type="InterPro" id="IPR036397">
    <property type="entry name" value="RNaseH_sf"/>
</dbReference>
<protein>
    <submittedName>
        <fullName evidence="2">Putative exonuclease</fullName>
    </submittedName>
</protein>
<accession>I5BSR9</accession>
<gene>
    <name evidence="2" type="ORF">A33O_18274</name>
</gene>
<dbReference type="SUPFAM" id="SSF53098">
    <property type="entry name" value="Ribonuclease H-like"/>
    <property type="match status" value="1"/>
</dbReference>
<feature type="domain" description="Exonuclease" evidence="1">
    <location>
        <begin position="6"/>
        <end position="199"/>
    </location>
</feature>
<dbReference type="InterPro" id="IPR012337">
    <property type="entry name" value="RNaseH-like_sf"/>
</dbReference>
<dbReference type="Gene3D" id="3.30.420.10">
    <property type="entry name" value="Ribonuclease H-like superfamily/Ribonuclease H"/>
    <property type="match status" value="1"/>
</dbReference>
<reference evidence="2 3" key="1">
    <citation type="journal article" date="2012" name="J. Bacteriol.">
        <title>Genome Sequence of Nitratireductor aquibiodomus Strain RA22.</title>
        <authorList>
            <person name="Singh A."/>
            <person name="Jangir P.K."/>
            <person name="Kumari C."/>
            <person name="Sharma R."/>
        </authorList>
    </citation>
    <scope>NUCLEOTIDE SEQUENCE [LARGE SCALE GENOMIC DNA]</scope>
    <source>
        <strain evidence="2 3">RA22</strain>
    </source>
</reference>
<dbReference type="GO" id="GO:0004527">
    <property type="term" value="F:exonuclease activity"/>
    <property type="evidence" value="ECO:0007669"/>
    <property type="project" value="UniProtKB-KW"/>
</dbReference>
<dbReference type="GO" id="GO:0006259">
    <property type="term" value="P:DNA metabolic process"/>
    <property type="evidence" value="ECO:0007669"/>
    <property type="project" value="UniProtKB-ARBA"/>
</dbReference>
<comment type="caution">
    <text evidence="2">The sequence shown here is derived from an EMBL/GenBank/DDBJ whole genome shotgun (WGS) entry which is preliminary data.</text>
</comment>
<evidence type="ECO:0000313" key="3">
    <source>
        <dbReference type="Proteomes" id="UP000004622"/>
    </source>
</evidence>
<sequence length="207" mass="23128">MVERASAVIFDCEYLVSEGAQARYWCGPYDPDPVVVQIGAVRLILENDFAIAGEFEAIITPVDRYGRPFDLAQTFVDLTGITRERIAQQGRSLPDVLAALCKFSGKGGLWSWGKDEFNLMAISCYIAGIEPPIAAHRFDNACKLLLKAGMPYDDIRKTRSGHLPHYFNLPHAGPGRHDGLEDARAVARVLQHLLRERRLTAESFKRL</sequence>
<dbReference type="OrthoDB" id="7362525at2"/>
<proteinExistence type="predicted"/>
<dbReference type="InterPro" id="IPR013520">
    <property type="entry name" value="Ribonucl_H"/>
</dbReference>
<dbReference type="SMART" id="SM00479">
    <property type="entry name" value="EXOIII"/>
    <property type="match status" value="1"/>
</dbReference>
<name>I5BSR9_9HYPH</name>
<evidence type="ECO:0000259" key="1">
    <source>
        <dbReference type="SMART" id="SM00479"/>
    </source>
</evidence>
<dbReference type="RefSeq" id="WP_007009928.1">
    <property type="nucleotide sequence ID" value="NZ_AJXZ01000049.1"/>
</dbReference>
<keyword evidence="2" id="KW-0540">Nuclease</keyword>
<organism evidence="2 3">
    <name type="scientific">Nitratireductor aquibiodomus RA22</name>
    <dbReference type="NCBI Taxonomy" id="1189611"/>
    <lineage>
        <taxon>Bacteria</taxon>
        <taxon>Pseudomonadati</taxon>
        <taxon>Pseudomonadota</taxon>
        <taxon>Alphaproteobacteria</taxon>
        <taxon>Hyphomicrobiales</taxon>
        <taxon>Phyllobacteriaceae</taxon>
        <taxon>Nitratireductor</taxon>
    </lineage>
</organism>
<dbReference type="GO" id="GO:0003676">
    <property type="term" value="F:nucleic acid binding"/>
    <property type="evidence" value="ECO:0007669"/>
    <property type="project" value="InterPro"/>
</dbReference>
<dbReference type="EMBL" id="AJXZ01000049">
    <property type="protein sequence ID" value="EIM72621.1"/>
    <property type="molecule type" value="Genomic_DNA"/>
</dbReference>